<dbReference type="Proteomes" id="UP000814140">
    <property type="component" value="Unassembled WGS sequence"/>
</dbReference>
<organism evidence="1 2">
    <name type="scientific">Artomyces pyxidatus</name>
    <dbReference type="NCBI Taxonomy" id="48021"/>
    <lineage>
        <taxon>Eukaryota</taxon>
        <taxon>Fungi</taxon>
        <taxon>Dikarya</taxon>
        <taxon>Basidiomycota</taxon>
        <taxon>Agaricomycotina</taxon>
        <taxon>Agaricomycetes</taxon>
        <taxon>Russulales</taxon>
        <taxon>Auriscalpiaceae</taxon>
        <taxon>Artomyces</taxon>
    </lineage>
</organism>
<evidence type="ECO:0000313" key="2">
    <source>
        <dbReference type="Proteomes" id="UP000814140"/>
    </source>
</evidence>
<accession>A0ACB8T3E0</accession>
<keyword evidence="2" id="KW-1185">Reference proteome</keyword>
<dbReference type="EMBL" id="MU277205">
    <property type="protein sequence ID" value="KAI0062907.1"/>
    <property type="molecule type" value="Genomic_DNA"/>
</dbReference>
<name>A0ACB8T3E0_9AGAM</name>
<evidence type="ECO:0000313" key="1">
    <source>
        <dbReference type="EMBL" id="KAI0062907.1"/>
    </source>
</evidence>
<comment type="caution">
    <text evidence="1">The sequence shown here is derived from an EMBL/GenBank/DDBJ whole genome shotgun (WGS) entry which is preliminary data.</text>
</comment>
<reference evidence="1" key="2">
    <citation type="journal article" date="2022" name="New Phytol.">
        <title>Evolutionary transition to the ectomycorrhizal habit in the genomes of a hyperdiverse lineage of mushroom-forming fungi.</title>
        <authorList>
            <person name="Looney B."/>
            <person name="Miyauchi S."/>
            <person name="Morin E."/>
            <person name="Drula E."/>
            <person name="Courty P.E."/>
            <person name="Kohler A."/>
            <person name="Kuo A."/>
            <person name="LaButti K."/>
            <person name="Pangilinan J."/>
            <person name="Lipzen A."/>
            <person name="Riley R."/>
            <person name="Andreopoulos W."/>
            <person name="He G."/>
            <person name="Johnson J."/>
            <person name="Nolan M."/>
            <person name="Tritt A."/>
            <person name="Barry K.W."/>
            <person name="Grigoriev I.V."/>
            <person name="Nagy L.G."/>
            <person name="Hibbett D."/>
            <person name="Henrissat B."/>
            <person name="Matheny P.B."/>
            <person name="Labbe J."/>
            <person name="Martin F.M."/>
        </authorList>
    </citation>
    <scope>NUCLEOTIDE SEQUENCE</scope>
    <source>
        <strain evidence="1">HHB10654</strain>
    </source>
</reference>
<proteinExistence type="predicted"/>
<protein>
    <submittedName>
        <fullName evidence="1">Uncharacterized protein</fullName>
    </submittedName>
</protein>
<sequence length="346" mass="37390">MSRSSDLLVPSFPPLPSLPLIPFSSFQSMPPRPNQDDETRRGEYRPTLPPIRDLFGRELSQPPRPHGAPVPVGYSPSAHFNQLSLPDESTPYSGEQSRAGHAQPHMSYASGQNPSGSAPSRPLTNTQGSAHFSAGRYQNPAPHSFPSQSEINAPQPTRAPSSHGRSASSPDPYGVRAQPTEDPSEWTRRGSHYSAPPYPYQNQPAPSHSTQQQYASNVRASGMPAPYPYAPQIAAQRSYGASHESGLNSAQLEQASGSSAKYECTYCGKGFTRPSSLKIHLHSHTGERPYACTFEGCDRTFSVQSNMRRHARTHTQTGQAQESSGEDESEGSPHISPRATGSGQAS</sequence>
<gene>
    <name evidence="1" type="ORF">BV25DRAFT_1824957</name>
</gene>
<reference evidence="1" key="1">
    <citation type="submission" date="2021-03" db="EMBL/GenBank/DDBJ databases">
        <authorList>
            <consortium name="DOE Joint Genome Institute"/>
            <person name="Ahrendt S."/>
            <person name="Looney B.P."/>
            <person name="Miyauchi S."/>
            <person name="Morin E."/>
            <person name="Drula E."/>
            <person name="Courty P.E."/>
            <person name="Chicoki N."/>
            <person name="Fauchery L."/>
            <person name="Kohler A."/>
            <person name="Kuo A."/>
            <person name="Labutti K."/>
            <person name="Pangilinan J."/>
            <person name="Lipzen A."/>
            <person name="Riley R."/>
            <person name="Andreopoulos W."/>
            <person name="He G."/>
            <person name="Johnson J."/>
            <person name="Barry K.W."/>
            <person name="Grigoriev I.V."/>
            <person name="Nagy L."/>
            <person name="Hibbett D."/>
            <person name="Henrissat B."/>
            <person name="Matheny P.B."/>
            <person name="Labbe J."/>
            <person name="Martin F."/>
        </authorList>
    </citation>
    <scope>NUCLEOTIDE SEQUENCE</scope>
    <source>
        <strain evidence="1">HHB10654</strain>
    </source>
</reference>